<comment type="caution">
    <text evidence="2">The sequence shown here is derived from an EMBL/GenBank/DDBJ whole genome shotgun (WGS) entry which is preliminary data.</text>
</comment>
<evidence type="ECO:0000256" key="1">
    <source>
        <dbReference type="SAM" id="Phobius"/>
    </source>
</evidence>
<feature type="transmembrane region" description="Helical" evidence="1">
    <location>
        <begin position="50"/>
        <end position="67"/>
    </location>
</feature>
<accession>A0A4Z0MK50</accession>
<gene>
    <name evidence="2" type="ORF">EU557_15185</name>
</gene>
<keyword evidence="1" id="KW-0472">Membrane</keyword>
<evidence type="ECO:0000313" key="3">
    <source>
        <dbReference type="Proteomes" id="UP000298284"/>
    </source>
</evidence>
<keyword evidence="1" id="KW-1133">Transmembrane helix</keyword>
<feature type="transmembrane region" description="Helical" evidence="1">
    <location>
        <begin position="22"/>
        <end position="38"/>
    </location>
</feature>
<keyword evidence="3" id="KW-1185">Reference proteome</keyword>
<dbReference type="Proteomes" id="UP000298284">
    <property type="component" value="Unassembled WGS sequence"/>
</dbReference>
<dbReference type="AlphaFoldDB" id="A0A4Z0MK50"/>
<name>A0A4Z0MK50_9BACT</name>
<protein>
    <submittedName>
        <fullName evidence="2">Uncharacterized protein</fullName>
    </submittedName>
</protein>
<reference evidence="2 3" key="1">
    <citation type="submission" date="2019-04" db="EMBL/GenBank/DDBJ databases">
        <authorList>
            <person name="Feng G."/>
            <person name="Zhang J."/>
            <person name="Zhu H."/>
        </authorList>
    </citation>
    <scope>NUCLEOTIDE SEQUENCE [LARGE SCALE GENOMIC DNA]</scope>
    <source>
        <strain evidence="2 3">JCM 19491</strain>
    </source>
</reference>
<evidence type="ECO:0000313" key="2">
    <source>
        <dbReference type="EMBL" id="TGD79565.1"/>
    </source>
</evidence>
<sequence>MMTLWIIFPVMSLPTSTLTDVSQLAVVLLVALIGFGIGKVTEQQAARTKLLVLAGSFIVLTAVATAVPKKPKELVFFTVTRYSHLV</sequence>
<keyword evidence="1" id="KW-0812">Transmembrane</keyword>
<organism evidence="2 3">
    <name type="scientific">Hymenobacter wooponensis</name>
    <dbReference type="NCBI Taxonomy" id="1525360"/>
    <lineage>
        <taxon>Bacteria</taxon>
        <taxon>Pseudomonadati</taxon>
        <taxon>Bacteroidota</taxon>
        <taxon>Cytophagia</taxon>
        <taxon>Cytophagales</taxon>
        <taxon>Hymenobacteraceae</taxon>
        <taxon>Hymenobacter</taxon>
    </lineage>
</organism>
<dbReference type="EMBL" id="SRKZ01000004">
    <property type="protein sequence ID" value="TGD79565.1"/>
    <property type="molecule type" value="Genomic_DNA"/>
</dbReference>
<proteinExistence type="predicted"/>
<dbReference type="RefSeq" id="WP_135531311.1">
    <property type="nucleotide sequence ID" value="NZ_SRKZ01000004.1"/>
</dbReference>